<dbReference type="GO" id="GO:0038023">
    <property type="term" value="F:signaling receptor activity"/>
    <property type="evidence" value="ECO:0007669"/>
    <property type="project" value="InterPro"/>
</dbReference>
<keyword evidence="4" id="KW-0732">Signal</keyword>
<dbReference type="GO" id="GO:0009897">
    <property type="term" value="C:external side of plasma membrane"/>
    <property type="evidence" value="ECO:0007669"/>
    <property type="project" value="TreeGrafter"/>
</dbReference>
<organism evidence="12 13">
    <name type="scientific">Octodon degus</name>
    <name type="common">Degu</name>
    <name type="synonym">Sciurus degus</name>
    <dbReference type="NCBI Taxonomy" id="10160"/>
    <lineage>
        <taxon>Eukaryota</taxon>
        <taxon>Metazoa</taxon>
        <taxon>Chordata</taxon>
        <taxon>Craniata</taxon>
        <taxon>Vertebrata</taxon>
        <taxon>Euteleostomi</taxon>
        <taxon>Mammalia</taxon>
        <taxon>Eutheria</taxon>
        <taxon>Euarchontoglires</taxon>
        <taxon>Glires</taxon>
        <taxon>Rodentia</taxon>
        <taxon>Hystricomorpha</taxon>
        <taxon>Octodontidae</taxon>
        <taxon>Octodon</taxon>
    </lineage>
</organism>
<keyword evidence="7" id="KW-1015">Disulfide bond</keyword>
<dbReference type="PANTHER" id="PTHR21462:SF2">
    <property type="entry name" value="CELL SURFACE GLYCOPROTEIN CD200 RECEPTOR 2"/>
    <property type="match status" value="1"/>
</dbReference>
<evidence type="ECO:0000256" key="10">
    <source>
        <dbReference type="SAM" id="Phobius"/>
    </source>
</evidence>
<gene>
    <name evidence="13" type="primary">LOC101567766</name>
</gene>
<evidence type="ECO:0000256" key="3">
    <source>
        <dbReference type="ARBA" id="ARBA00022692"/>
    </source>
</evidence>
<evidence type="ECO:0000313" key="12">
    <source>
        <dbReference type="Proteomes" id="UP000515203"/>
    </source>
</evidence>
<dbReference type="PROSITE" id="PS50835">
    <property type="entry name" value="IG_LIKE"/>
    <property type="match status" value="2"/>
</dbReference>
<dbReference type="InParanoid" id="A0A6P6EM50"/>
<evidence type="ECO:0000256" key="9">
    <source>
        <dbReference type="ARBA" id="ARBA00023180"/>
    </source>
</evidence>
<feature type="domain" description="Ig-like" evidence="11">
    <location>
        <begin position="66"/>
        <end position="171"/>
    </location>
</feature>
<sequence>MLTTVTLLVRRKNTEWRTESKRAEMLCPLRTSDLGFLLMLTVFFVADSGNSCMDERQIMQNNSSPPEEVNTTLSVEMGSTAVLCCSSVPLTTLELITWKITLRGQPICMRAYKKQTNETSNNCTDDGITWVSRPDLSPHLQINAVAVAHDGNYTCEAATYSGYFQHHYELQVLVRPEANIFLSKNQTAVCEAVAGRPAARISWIPSGHCVTMKEGHSNGTVTVRSACRYPDSNVSAVTCLVSHSTGNRSLSEVFLPSGISESKDLYIKFIIPSICILLIIVGSVLFFKIKVFRQCKLKKSAANPVVEEDEMQPYASYTEKNNPLYDTISKI</sequence>
<dbReference type="AlphaFoldDB" id="A0A6P6EM50"/>
<proteinExistence type="inferred from homology"/>
<comment type="similarity">
    <text evidence="2">Belongs to the CD200R family.</text>
</comment>
<reference evidence="13" key="1">
    <citation type="submission" date="2025-08" db="UniProtKB">
        <authorList>
            <consortium name="RefSeq"/>
        </authorList>
    </citation>
    <scope>IDENTIFICATION</scope>
</reference>
<keyword evidence="8 13" id="KW-0675">Receptor</keyword>
<dbReference type="Proteomes" id="UP000515203">
    <property type="component" value="Unplaced"/>
</dbReference>
<keyword evidence="12" id="KW-1185">Reference proteome</keyword>
<evidence type="ECO:0000313" key="13">
    <source>
        <dbReference type="RefSeq" id="XP_023573384.1"/>
    </source>
</evidence>
<dbReference type="GeneID" id="101567766"/>
<dbReference type="PANTHER" id="PTHR21462">
    <property type="entry name" value="CELL SURFACE GLYCOPROTEIN OX2 RECEPTOR PRECURSOR"/>
    <property type="match status" value="1"/>
</dbReference>
<dbReference type="SUPFAM" id="SSF48726">
    <property type="entry name" value="Immunoglobulin"/>
    <property type="match status" value="2"/>
</dbReference>
<dbReference type="OrthoDB" id="8915654at2759"/>
<dbReference type="GO" id="GO:0150077">
    <property type="term" value="P:regulation of neuroinflammatory response"/>
    <property type="evidence" value="ECO:0007669"/>
    <property type="project" value="InterPro"/>
</dbReference>
<evidence type="ECO:0000256" key="6">
    <source>
        <dbReference type="ARBA" id="ARBA00023136"/>
    </source>
</evidence>
<dbReference type="InterPro" id="IPR007110">
    <property type="entry name" value="Ig-like_dom"/>
</dbReference>
<feature type="domain" description="Ig-like" evidence="11">
    <location>
        <begin position="187"/>
        <end position="251"/>
    </location>
</feature>
<comment type="subcellular location">
    <subcellularLocation>
        <location evidence="1">Membrane</location>
        <topology evidence="1">Single-pass type I membrane protein</topology>
    </subcellularLocation>
</comment>
<dbReference type="FunFam" id="2.60.40.10:FF:000584">
    <property type="entry name" value="Cell surface glycoprotein CD200 receptor 1"/>
    <property type="match status" value="1"/>
</dbReference>
<dbReference type="InterPro" id="IPR036179">
    <property type="entry name" value="Ig-like_dom_sf"/>
</dbReference>
<accession>A0A6P6EM50</accession>
<evidence type="ECO:0000259" key="11">
    <source>
        <dbReference type="PROSITE" id="PS50835"/>
    </source>
</evidence>
<dbReference type="InterPro" id="IPR040012">
    <property type="entry name" value="CD200R"/>
</dbReference>
<dbReference type="Pfam" id="PF07686">
    <property type="entry name" value="V-set"/>
    <property type="match status" value="1"/>
</dbReference>
<keyword evidence="6 10" id="KW-0472">Membrane</keyword>
<evidence type="ECO:0000256" key="7">
    <source>
        <dbReference type="ARBA" id="ARBA00023157"/>
    </source>
</evidence>
<evidence type="ECO:0000256" key="2">
    <source>
        <dbReference type="ARBA" id="ARBA00008215"/>
    </source>
</evidence>
<dbReference type="RefSeq" id="XP_023573384.1">
    <property type="nucleotide sequence ID" value="XM_023717616.1"/>
</dbReference>
<dbReference type="FunCoup" id="A0A6P6EM50">
    <property type="interactions" value="434"/>
</dbReference>
<dbReference type="InterPro" id="IPR003599">
    <property type="entry name" value="Ig_sub"/>
</dbReference>
<keyword evidence="9" id="KW-0325">Glycoprotein</keyword>
<evidence type="ECO:0000256" key="8">
    <source>
        <dbReference type="ARBA" id="ARBA00023170"/>
    </source>
</evidence>
<dbReference type="InterPro" id="IPR013783">
    <property type="entry name" value="Ig-like_fold"/>
</dbReference>
<dbReference type="Gene3D" id="2.60.40.10">
    <property type="entry name" value="Immunoglobulins"/>
    <property type="match status" value="2"/>
</dbReference>
<feature type="transmembrane region" description="Helical" evidence="10">
    <location>
        <begin position="265"/>
        <end position="289"/>
    </location>
</feature>
<protein>
    <submittedName>
        <fullName evidence="13">Cell surface glycoprotein CD200 receptor 1</fullName>
    </submittedName>
</protein>
<evidence type="ECO:0000256" key="5">
    <source>
        <dbReference type="ARBA" id="ARBA00022989"/>
    </source>
</evidence>
<dbReference type="SMART" id="SM00409">
    <property type="entry name" value="IG"/>
    <property type="match status" value="1"/>
</dbReference>
<keyword evidence="3 10" id="KW-0812">Transmembrane</keyword>
<evidence type="ECO:0000256" key="1">
    <source>
        <dbReference type="ARBA" id="ARBA00004479"/>
    </source>
</evidence>
<keyword evidence="5 10" id="KW-1133">Transmembrane helix</keyword>
<dbReference type="InterPro" id="IPR013106">
    <property type="entry name" value="Ig_V-set"/>
</dbReference>
<name>A0A6P6EM50_OCTDE</name>
<evidence type="ECO:0000256" key="4">
    <source>
        <dbReference type="ARBA" id="ARBA00022729"/>
    </source>
</evidence>